<feature type="domain" description="Thiamin pyrophosphokinase thiamin-binding" evidence="6">
    <location>
        <begin position="138"/>
        <end position="204"/>
    </location>
</feature>
<dbReference type="GO" id="GO:0004788">
    <property type="term" value="F:thiamine diphosphokinase activity"/>
    <property type="evidence" value="ECO:0007669"/>
    <property type="project" value="UniProtKB-UniRule"/>
</dbReference>
<evidence type="ECO:0000256" key="5">
    <source>
        <dbReference type="NCBIfam" id="TIGR01378"/>
    </source>
</evidence>
<proteinExistence type="predicted"/>
<evidence type="ECO:0000313" key="7">
    <source>
        <dbReference type="EMBL" id="QNM15439.1"/>
    </source>
</evidence>
<gene>
    <name evidence="7" type="ORF">H9Q81_00945</name>
</gene>
<dbReference type="GO" id="GO:0009229">
    <property type="term" value="P:thiamine diphosphate biosynthetic process"/>
    <property type="evidence" value="ECO:0007669"/>
    <property type="project" value="InterPro"/>
</dbReference>
<keyword evidence="4" id="KW-0067">ATP-binding</keyword>
<evidence type="ECO:0000256" key="2">
    <source>
        <dbReference type="ARBA" id="ARBA00022741"/>
    </source>
</evidence>
<dbReference type="CDD" id="cd07995">
    <property type="entry name" value="TPK"/>
    <property type="match status" value="1"/>
</dbReference>
<dbReference type="GO" id="GO:0005524">
    <property type="term" value="F:ATP binding"/>
    <property type="evidence" value="ECO:0007669"/>
    <property type="project" value="UniProtKB-KW"/>
</dbReference>
<protein>
    <recommendedName>
        <fullName evidence="5">Thiamine diphosphokinase</fullName>
        <ecNumber evidence="5">2.7.6.2</ecNumber>
    </recommendedName>
</protein>
<dbReference type="NCBIfam" id="TIGR01378">
    <property type="entry name" value="thi_PPkinase"/>
    <property type="match status" value="1"/>
</dbReference>
<dbReference type="EMBL" id="CP060637">
    <property type="protein sequence ID" value="QNM15439.1"/>
    <property type="molecule type" value="Genomic_DNA"/>
</dbReference>
<dbReference type="InterPro" id="IPR036759">
    <property type="entry name" value="TPK_catalytic_sf"/>
</dbReference>
<name>A0A7G9GXA7_9FUSO</name>
<dbReference type="SUPFAM" id="SSF63999">
    <property type="entry name" value="Thiamin pyrophosphokinase, catalytic domain"/>
    <property type="match status" value="1"/>
</dbReference>
<dbReference type="PANTHER" id="PTHR41299">
    <property type="entry name" value="THIAMINE PYROPHOSPHOKINASE"/>
    <property type="match status" value="1"/>
</dbReference>
<accession>A0A7G9GXA7</accession>
<dbReference type="Pfam" id="PF04265">
    <property type="entry name" value="TPK_B1_binding"/>
    <property type="match status" value="1"/>
</dbReference>
<dbReference type="SMART" id="SM00983">
    <property type="entry name" value="TPK_B1_binding"/>
    <property type="match status" value="1"/>
</dbReference>
<dbReference type="InterPro" id="IPR007371">
    <property type="entry name" value="TPK_catalytic"/>
</dbReference>
<dbReference type="GO" id="GO:0030975">
    <property type="term" value="F:thiamine binding"/>
    <property type="evidence" value="ECO:0007669"/>
    <property type="project" value="InterPro"/>
</dbReference>
<keyword evidence="3 7" id="KW-0418">Kinase</keyword>
<evidence type="ECO:0000313" key="8">
    <source>
        <dbReference type="Proteomes" id="UP000515913"/>
    </source>
</evidence>
<dbReference type="Proteomes" id="UP000515913">
    <property type="component" value="Chromosome"/>
</dbReference>
<dbReference type="InterPro" id="IPR053149">
    <property type="entry name" value="TPK"/>
</dbReference>
<dbReference type="AlphaFoldDB" id="A0A7G9GXA7"/>
<dbReference type="GO" id="GO:0006772">
    <property type="term" value="P:thiamine metabolic process"/>
    <property type="evidence" value="ECO:0007669"/>
    <property type="project" value="UniProtKB-UniRule"/>
</dbReference>
<reference evidence="7 8" key="1">
    <citation type="submission" date="2020-08" db="EMBL/GenBank/DDBJ databases">
        <authorList>
            <person name="Liu C."/>
            <person name="Sun Q."/>
        </authorList>
    </citation>
    <scope>NUCLEOTIDE SEQUENCE [LARGE SCALE GENOMIC DNA]</scope>
    <source>
        <strain evidence="7 8">NSJ-57</strain>
    </source>
</reference>
<dbReference type="KEGG" id="fho:H9Q81_00945"/>
<evidence type="ECO:0000256" key="1">
    <source>
        <dbReference type="ARBA" id="ARBA00022679"/>
    </source>
</evidence>
<dbReference type="InterPro" id="IPR006282">
    <property type="entry name" value="Thi_PPkinase"/>
</dbReference>
<keyword evidence="2" id="KW-0547">Nucleotide-binding</keyword>
<dbReference type="Gene3D" id="3.40.50.10240">
    <property type="entry name" value="Thiamin pyrophosphokinase, catalytic domain"/>
    <property type="match status" value="1"/>
</dbReference>
<dbReference type="RefSeq" id="WP_176837464.1">
    <property type="nucleotide sequence ID" value="NZ_CP060637.1"/>
</dbReference>
<evidence type="ECO:0000256" key="4">
    <source>
        <dbReference type="ARBA" id="ARBA00022840"/>
    </source>
</evidence>
<keyword evidence="8" id="KW-1185">Reference proteome</keyword>
<dbReference type="InterPro" id="IPR036371">
    <property type="entry name" value="TPK_B1-bd_sf"/>
</dbReference>
<dbReference type="InterPro" id="IPR007373">
    <property type="entry name" value="Thiamin_PyroPKinase_B1-bd"/>
</dbReference>
<dbReference type="SUPFAM" id="SSF63862">
    <property type="entry name" value="Thiamin pyrophosphokinase, substrate-binding domain"/>
    <property type="match status" value="1"/>
</dbReference>
<sequence length="209" mass="23469">MKIAYVFFNGELLGSSEYYINLLKQEPGDLYCADGGANLVKKLNMTPKEIWGDLDSVASDILEEYAKSGTLIKKFPKDKDYTDGELILKHVSAMDYDKIIIIGGLGGRRDHELSNINLLFLFKNLYLITETEEMFSIEKKITLNNVKGKTISFIPFSEKVLGLTLIGFKFPLNNYTLIQGSSICMSNVAIENDCQVEYKDGKLIGIIVK</sequence>
<dbReference type="GO" id="GO:0016301">
    <property type="term" value="F:kinase activity"/>
    <property type="evidence" value="ECO:0007669"/>
    <property type="project" value="UniProtKB-KW"/>
</dbReference>
<evidence type="ECO:0000259" key="6">
    <source>
        <dbReference type="SMART" id="SM00983"/>
    </source>
</evidence>
<dbReference type="PANTHER" id="PTHR41299:SF1">
    <property type="entry name" value="THIAMINE PYROPHOSPHOKINASE"/>
    <property type="match status" value="1"/>
</dbReference>
<evidence type="ECO:0000256" key="3">
    <source>
        <dbReference type="ARBA" id="ARBA00022777"/>
    </source>
</evidence>
<keyword evidence="1 7" id="KW-0808">Transferase</keyword>
<dbReference type="Pfam" id="PF04263">
    <property type="entry name" value="TPK_catalytic"/>
    <property type="match status" value="1"/>
</dbReference>
<dbReference type="EC" id="2.7.6.2" evidence="5"/>
<organism evidence="7 8">
    <name type="scientific">Fusobacterium hominis</name>
    <dbReference type="NCBI Taxonomy" id="2764326"/>
    <lineage>
        <taxon>Bacteria</taxon>
        <taxon>Fusobacteriati</taxon>
        <taxon>Fusobacteriota</taxon>
        <taxon>Fusobacteriia</taxon>
        <taxon>Fusobacteriales</taxon>
        <taxon>Fusobacteriaceae</taxon>
        <taxon>Fusobacterium</taxon>
    </lineage>
</organism>